<feature type="domain" description="Endonuclease/exonuclease/phosphatase" evidence="1">
    <location>
        <begin position="82"/>
        <end position="256"/>
    </location>
</feature>
<dbReference type="PANTHER" id="PTHR42834:SF1">
    <property type="entry name" value="ENDONUCLEASE_EXONUCLEASE_PHOSPHATASE FAMILY PROTEIN (AFU_ORTHOLOGUE AFUA_3G09210)"/>
    <property type="match status" value="1"/>
</dbReference>
<comment type="caution">
    <text evidence="2">The sequence shown here is derived from an EMBL/GenBank/DDBJ whole genome shotgun (WGS) entry which is preliminary data.</text>
</comment>
<keyword evidence="2" id="KW-0540">Nuclease</keyword>
<dbReference type="InterPro" id="IPR036691">
    <property type="entry name" value="Endo/exonu/phosph_ase_sf"/>
</dbReference>
<evidence type="ECO:0000313" key="2">
    <source>
        <dbReference type="EMBL" id="OSM05068.1"/>
    </source>
</evidence>
<name>A0A1Y2K6U4_9PROT</name>
<dbReference type="STRING" id="1434232.MAIT1_03206"/>
<organism evidence="2 3">
    <name type="scientific">Magnetofaba australis IT-1</name>
    <dbReference type="NCBI Taxonomy" id="1434232"/>
    <lineage>
        <taxon>Bacteria</taxon>
        <taxon>Pseudomonadati</taxon>
        <taxon>Pseudomonadota</taxon>
        <taxon>Magnetococcia</taxon>
        <taxon>Magnetococcales</taxon>
        <taxon>Magnetococcaceae</taxon>
        <taxon>Magnetofaba</taxon>
    </lineage>
</organism>
<evidence type="ECO:0000313" key="3">
    <source>
        <dbReference type="Proteomes" id="UP000194003"/>
    </source>
</evidence>
<reference evidence="2 3" key="1">
    <citation type="journal article" date="2016" name="BMC Genomics">
        <title>Combined genomic and structural analyses of a cultured magnetotactic bacterium reveals its niche adaptation to a dynamic environment.</title>
        <authorList>
            <person name="Araujo A.C."/>
            <person name="Morillo V."/>
            <person name="Cypriano J."/>
            <person name="Teixeira L.C."/>
            <person name="Leao P."/>
            <person name="Lyra S."/>
            <person name="Almeida L.G."/>
            <person name="Bazylinski D.A."/>
            <person name="Vasconcellos A.T."/>
            <person name="Abreu F."/>
            <person name="Lins U."/>
        </authorList>
    </citation>
    <scope>NUCLEOTIDE SEQUENCE [LARGE SCALE GENOMIC DNA]</scope>
    <source>
        <strain evidence="2 3">IT-1</strain>
    </source>
</reference>
<keyword evidence="3" id="KW-1185">Reference proteome</keyword>
<proteinExistence type="predicted"/>
<dbReference type="SUPFAM" id="SSF56219">
    <property type="entry name" value="DNase I-like"/>
    <property type="match status" value="1"/>
</dbReference>
<dbReference type="AlphaFoldDB" id="A0A1Y2K6U4"/>
<dbReference type="OrthoDB" id="1398885at2"/>
<dbReference type="GO" id="GO:0004519">
    <property type="term" value="F:endonuclease activity"/>
    <property type="evidence" value="ECO:0007669"/>
    <property type="project" value="UniProtKB-KW"/>
</dbReference>
<keyword evidence="2" id="KW-0378">Hydrolase</keyword>
<evidence type="ECO:0000259" key="1">
    <source>
        <dbReference type="Pfam" id="PF19580"/>
    </source>
</evidence>
<dbReference type="Pfam" id="PF19580">
    <property type="entry name" value="Exo_endo_phos_3"/>
    <property type="match status" value="1"/>
</dbReference>
<dbReference type="Proteomes" id="UP000194003">
    <property type="component" value="Unassembled WGS sequence"/>
</dbReference>
<dbReference type="GO" id="GO:0004527">
    <property type="term" value="F:exonuclease activity"/>
    <property type="evidence" value="ECO:0007669"/>
    <property type="project" value="UniProtKB-KW"/>
</dbReference>
<dbReference type="InterPro" id="IPR005135">
    <property type="entry name" value="Endo/exonuclease/phosphatase"/>
</dbReference>
<protein>
    <submittedName>
        <fullName evidence="2">Putative endonuclease/exonuclease/phosphatase</fullName>
    </submittedName>
</protein>
<sequence length="372" mass="41778">MEFRLATFNVENLFVRLDFNAFTDERAQNYLPAVAQFYAQDAAADGDLSRFEAFKAMLSGVMLAQADDKRQFTAAAMAEADAHLFCMQEVDNINALMRFHDAYLKKAGAGAYAQKILFEGNDRRGIDVAALARDERAVMSRSHAWLTPSWFGNQAARDALIEAYPLIKSEINKRRAIFSRDCLEMEYAHDGKRLTVFNCHFKSMSGGRNKSLGKRQLEALAVKRIIQNKFADPAAENWVVVGDMNDYRQQIKVTAKRRADGSYVENLKTLGADDPSGVDPLLDDGFGVNALDALDATARWTHYYPGDRTKTQLDYMIVSPALNARIKGKPQVIRSGQPYRVPNSDEIQRYPRIGMDRPKASDHCPVAVTFKL</sequence>
<dbReference type="PANTHER" id="PTHR42834">
    <property type="entry name" value="ENDONUCLEASE/EXONUCLEASE/PHOSPHATASE FAMILY PROTEIN (AFU_ORTHOLOGUE AFUA_3G09210)"/>
    <property type="match status" value="1"/>
</dbReference>
<keyword evidence="2" id="KW-0255">Endonuclease</keyword>
<keyword evidence="2" id="KW-0269">Exonuclease</keyword>
<dbReference type="RefSeq" id="WP_085441709.1">
    <property type="nucleotide sequence ID" value="NZ_LVJN01000018.1"/>
</dbReference>
<dbReference type="Gene3D" id="3.60.10.10">
    <property type="entry name" value="Endonuclease/exonuclease/phosphatase"/>
    <property type="match status" value="1"/>
</dbReference>
<accession>A0A1Y2K6U4</accession>
<dbReference type="EMBL" id="LVJN01000018">
    <property type="protein sequence ID" value="OSM05068.1"/>
    <property type="molecule type" value="Genomic_DNA"/>
</dbReference>
<gene>
    <name evidence="2" type="ORF">MAIT1_03206</name>
</gene>